<evidence type="ECO:0000259" key="1">
    <source>
        <dbReference type="PROSITE" id="PS50943"/>
    </source>
</evidence>
<evidence type="ECO:0000313" key="3">
    <source>
        <dbReference type="Proteomes" id="UP001377804"/>
    </source>
</evidence>
<protein>
    <submittedName>
        <fullName evidence="2">Helix-turn-helix transcriptional regulator</fullName>
    </submittedName>
</protein>
<feature type="domain" description="HTH cro/C1-type" evidence="1">
    <location>
        <begin position="7"/>
        <end position="62"/>
    </location>
</feature>
<name>A0ABU8SJF0_9LACO</name>
<gene>
    <name evidence="2" type="ORF">R4Y45_07365</name>
</gene>
<organism evidence="2 3">
    <name type="scientific">Holzapfeliella saturejae</name>
    <dbReference type="NCBI Taxonomy" id="3082953"/>
    <lineage>
        <taxon>Bacteria</taxon>
        <taxon>Bacillati</taxon>
        <taxon>Bacillota</taxon>
        <taxon>Bacilli</taxon>
        <taxon>Lactobacillales</taxon>
        <taxon>Lactobacillaceae</taxon>
        <taxon>Holzapfeliella</taxon>
    </lineage>
</organism>
<dbReference type="Gene3D" id="1.10.260.40">
    <property type="entry name" value="lambda repressor-like DNA-binding domains"/>
    <property type="match status" value="1"/>
</dbReference>
<reference evidence="2 3" key="1">
    <citation type="submission" date="2023-10" db="EMBL/GenBank/DDBJ databases">
        <title>Holzapfeliella saturejae sp. nov. isolated from Satureja montana flowers.</title>
        <authorList>
            <person name="Alcantara C."/>
            <person name="Zuniga M."/>
            <person name="Landete J.M."/>
            <person name="Monedero V."/>
        </authorList>
    </citation>
    <scope>NUCLEOTIDE SEQUENCE [LARGE SCALE GENOMIC DNA]</scope>
    <source>
        <strain evidence="2 3">He02</strain>
    </source>
</reference>
<dbReference type="EMBL" id="JAWMWG010000006">
    <property type="protein sequence ID" value="MEJ6349038.1"/>
    <property type="molecule type" value="Genomic_DNA"/>
</dbReference>
<dbReference type="InterPro" id="IPR001387">
    <property type="entry name" value="Cro/C1-type_HTH"/>
</dbReference>
<accession>A0ABU8SJF0</accession>
<evidence type="ECO:0000313" key="2">
    <source>
        <dbReference type="EMBL" id="MEJ6349038.1"/>
    </source>
</evidence>
<keyword evidence="3" id="KW-1185">Reference proteome</keyword>
<dbReference type="CDD" id="cd00093">
    <property type="entry name" value="HTH_XRE"/>
    <property type="match status" value="1"/>
</dbReference>
<proteinExistence type="predicted"/>
<dbReference type="InterPro" id="IPR010982">
    <property type="entry name" value="Lambda_DNA-bd_dom_sf"/>
</dbReference>
<dbReference type="RefSeq" id="WP_339970610.1">
    <property type="nucleotide sequence ID" value="NZ_JAWMWG010000006.1"/>
</dbReference>
<dbReference type="Pfam" id="PF13443">
    <property type="entry name" value="HTH_26"/>
    <property type="match status" value="1"/>
</dbReference>
<dbReference type="PROSITE" id="PS50943">
    <property type="entry name" value="HTH_CROC1"/>
    <property type="match status" value="1"/>
</dbReference>
<sequence>MTVFENIKKYATLKSMSIPEVALKSGLSRNAIYNWKHKSSDKINLGYLVKIGETLGVSYKKLLDDGIDDDKKIERKTLDLKTEIEDEYGPLFMYGGKEIPEEDLAVIKKILDSNLK</sequence>
<comment type="caution">
    <text evidence="2">The sequence shown here is derived from an EMBL/GenBank/DDBJ whole genome shotgun (WGS) entry which is preliminary data.</text>
</comment>
<dbReference type="Proteomes" id="UP001377804">
    <property type="component" value="Unassembled WGS sequence"/>
</dbReference>
<dbReference type="SUPFAM" id="SSF47413">
    <property type="entry name" value="lambda repressor-like DNA-binding domains"/>
    <property type="match status" value="1"/>
</dbReference>